<dbReference type="InterPro" id="IPR036910">
    <property type="entry name" value="HMG_box_dom_sf"/>
</dbReference>
<comment type="subcellular location">
    <subcellularLocation>
        <location evidence="1">Nucleus</location>
    </subcellularLocation>
</comment>
<feature type="compositionally biased region" description="Polar residues" evidence="14">
    <location>
        <begin position="309"/>
        <end position="326"/>
    </location>
</feature>
<dbReference type="InterPro" id="IPR027397">
    <property type="entry name" value="Catenin-bd_sf"/>
</dbReference>
<dbReference type="GO" id="GO:0060070">
    <property type="term" value="P:canonical Wnt signaling pathway"/>
    <property type="evidence" value="ECO:0007669"/>
    <property type="project" value="TreeGrafter"/>
</dbReference>
<feature type="region of interest" description="Disordered" evidence="14">
    <location>
        <begin position="780"/>
        <end position="805"/>
    </location>
</feature>
<feature type="compositionally biased region" description="Low complexity" evidence="14">
    <location>
        <begin position="1185"/>
        <end position="1202"/>
    </location>
</feature>
<dbReference type="FunFam" id="4.10.900.10:FF:000011">
    <property type="entry name" value="Pangolin, isoform Q"/>
    <property type="match status" value="1"/>
</dbReference>
<evidence type="ECO:0000256" key="13">
    <source>
        <dbReference type="PROSITE-ProRule" id="PRU00267"/>
    </source>
</evidence>
<evidence type="ECO:0000256" key="3">
    <source>
        <dbReference type="ARBA" id="ARBA00022687"/>
    </source>
</evidence>
<dbReference type="PANTHER" id="PTHR10373:SF38">
    <property type="entry name" value="PROTEIN PANGOLIN, ISOFORM J"/>
    <property type="match status" value="1"/>
</dbReference>
<feature type="compositionally biased region" description="Low complexity" evidence="14">
    <location>
        <begin position="1331"/>
        <end position="1347"/>
    </location>
</feature>
<dbReference type="GO" id="GO:0001228">
    <property type="term" value="F:DNA-binding transcription activator activity, RNA polymerase II-specific"/>
    <property type="evidence" value="ECO:0007669"/>
    <property type="project" value="UniProtKB-ARBA"/>
</dbReference>
<feature type="compositionally biased region" description="Polar residues" evidence="14">
    <location>
        <begin position="346"/>
        <end position="361"/>
    </location>
</feature>
<dbReference type="EMBL" id="UFQT01001834">
    <property type="protein sequence ID" value="SSX31938.1"/>
    <property type="molecule type" value="Genomic_DNA"/>
</dbReference>
<evidence type="ECO:0000256" key="9">
    <source>
        <dbReference type="ARBA" id="ARBA00023242"/>
    </source>
</evidence>
<evidence type="ECO:0000256" key="7">
    <source>
        <dbReference type="ARBA" id="ARBA00023159"/>
    </source>
</evidence>
<feature type="compositionally biased region" description="Low complexity" evidence="14">
    <location>
        <begin position="1020"/>
        <end position="1044"/>
    </location>
</feature>
<dbReference type="GO" id="GO:0000785">
    <property type="term" value="C:chromatin"/>
    <property type="evidence" value="ECO:0007669"/>
    <property type="project" value="TreeGrafter"/>
</dbReference>
<feature type="region of interest" description="Disordered" evidence="14">
    <location>
        <begin position="1140"/>
        <end position="1165"/>
    </location>
</feature>
<keyword evidence="3" id="KW-0879">Wnt signaling pathway</keyword>
<feature type="compositionally biased region" description="Polar residues" evidence="14">
    <location>
        <begin position="681"/>
        <end position="691"/>
    </location>
</feature>
<dbReference type="GO" id="GO:0035277">
    <property type="term" value="P:spiracle morphogenesis, open tracheal system"/>
    <property type="evidence" value="ECO:0007669"/>
    <property type="project" value="UniProtKB-ARBA"/>
</dbReference>
<feature type="compositionally biased region" description="Polar residues" evidence="14">
    <location>
        <begin position="1312"/>
        <end position="1327"/>
    </location>
</feature>
<feature type="compositionally biased region" description="Polar residues" evidence="14">
    <location>
        <begin position="1144"/>
        <end position="1155"/>
    </location>
</feature>
<evidence type="ECO:0000313" key="17">
    <source>
        <dbReference type="EMBL" id="SSX31938.1"/>
    </source>
</evidence>
<dbReference type="FunFam" id="1.10.30.10:FF:000001">
    <property type="entry name" value="transcription factor 7 isoform X2"/>
    <property type="match status" value="1"/>
</dbReference>
<evidence type="ECO:0000313" key="16">
    <source>
        <dbReference type="EMBL" id="SSX12495.1"/>
    </source>
</evidence>
<dbReference type="PANTHER" id="PTHR10373">
    <property type="entry name" value="TRANSCRIPTION FACTOR 7 FAMILY MEMBER"/>
    <property type="match status" value="1"/>
</dbReference>
<keyword evidence="8" id="KW-0804">Transcription</keyword>
<feature type="compositionally biased region" description="Low complexity" evidence="14">
    <location>
        <begin position="1111"/>
        <end position="1126"/>
    </location>
</feature>
<dbReference type="EMBL" id="UFQS01001834">
    <property type="protein sequence ID" value="SSX12495.1"/>
    <property type="molecule type" value="Genomic_DNA"/>
</dbReference>
<dbReference type="GO" id="GO:0000978">
    <property type="term" value="F:RNA polymerase II cis-regulatory region sequence-specific DNA binding"/>
    <property type="evidence" value="ECO:0007669"/>
    <property type="project" value="TreeGrafter"/>
</dbReference>
<evidence type="ECO:0000256" key="1">
    <source>
        <dbReference type="ARBA" id="ARBA00004123"/>
    </source>
</evidence>
<dbReference type="InterPro" id="IPR024940">
    <property type="entry name" value="TCF/LEF"/>
</dbReference>
<feature type="region of interest" description="Disordered" evidence="14">
    <location>
        <begin position="1312"/>
        <end position="1347"/>
    </location>
</feature>
<dbReference type="Gene3D" id="4.10.900.10">
    <property type="entry name" value="TCF3-CBD (Catenin binding domain)"/>
    <property type="match status" value="1"/>
</dbReference>
<dbReference type="GO" id="GO:0019900">
    <property type="term" value="F:kinase binding"/>
    <property type="evidence" value="ECO:0007669"/>
    <property type="project" value="UniProtKB-ARBA"/>
</dbReference>
<keyword evidence="4" id="KW-0709">Segmentation polarity protein</keyword>
<evidence type="ECO:0000256" key="12">
    <source>
        <dbReference type="ARBA" id="ARBA00080285"/>
    </source>
</evidence>
<feature type="compositionally biased region" description="Polar residues" evidence="14">
    <location>
        <begin position="1203"/>
        <end position="1232"/>
    </location>
</feature>
<reference evidence="17" key="2">
    <citation type="submission" date="2018-07" db="EMBL/GenBank/DDBJ databases">
        <authorList>
            <person name="Quirk P.G."/>
            <person name="Krulwich T.A."/>
        </authorList>
    </citation>
    <scope>NUCLEOTIDE SEQUENCE</scope>
</reference>
<feature type="region of interest" description="Disordered" evidence="14">
    <location>
        <begin position="676"/>
        <end position="704"/>
    </location>
</feature>
<dbReference type="Pfam" id="PF08347">
    <property type="entry name" value="CTNNB1_binding"/>
    <property type="match status" value="1"/>
</dbReference>
<evidence type="ECO:0000256" key="4">
    <source>
        <dbReference type="ARBA" id="ARBA00022716"/>
    </source>
</evidence>
<organism evidence="17">
    <name type="scientific">Culicoides sonorensis</name>
    <name type="common">Biting midge</name>
    <dbReference type="NCBI Taxonomy" id="179676"/>
    <lineage>
        <taxon>Eukaryota</taxon>
        <taxon>Metazoa</taxon>
        <taxon>Ecdysozoa</taxon>
        <taxon>Arthropoda</taxon>
        <taxon>Hexapoda</taxon>
        <taxon>Insecta</taxon>
        <taxon>Pterygota</taxon>
        <taxon>Neoptera</taxon>
        <taxon>Endopterygota</taxon>
        <taxon>Diptera</taxon>
        <taxon>Nematocera</taxon>
        <taxon>Chironomoidea</taxon>
        <taxon>Ceratopogonidae</taxon>
        <taxon>Ceratopogoninae</taxon>
        <taxon>Culicoides</taxon>
        <taxon>Monoculicoides</taxon>
    </lineage>
</organism>
<dbReference type="SMART" id="SM00398">
    <property type="entry name" value="HMG"/>
    <property type="match status" value="1"/>
</dbReference>
<gene>
    <name evidence="17" type="primary">CSON004261</name>
</gene>
<proteinExistence type="inferred from homology"/>
<dbReference type="GO" id="GO:0007435">
    <property type="term" value="P:salivary gland morphogenesis"/>
    <property type="evidence" value="ECO:0007669"/>
    <property type="project" value="UniProtKB-ARBA"/>
</dbReference>
<dbReference type="GO" id="GO:1990907">
    <property type="term" value="C:beta-catenin-TCF complex"/>
    <property type="evidence" value="ECO:0007669"/>
    <property type="project" value="TreeGrafter"/>
</dbReference>
<feature type="region of interest" description="Disordered" evidence="14">
    <location>
        <begin position="242"/>
        <end position="405"/>
    </location>
</feature>
<keyword evidence="6 13" id="KW-0238">DNA-binding</keyword>
<feature type="compositionally biased region" description="Basic and acidic residues" evidence="14">
    <location>
        <begin position="692"/>
        <end position="701"/>
    </location>
</feature>
<dbReference type="GO" id="GO:0007367">
    <property type="term" value="P:segment polarity determination"/>
    <property type="evidence" value="ECO:0007669"/>
    <property type="project" value="UniProtKB-KW"/>
</dbReference>
<protein>
    <recommendedName>
        <fullName evidence="12">dTCF</fullName>
    </recommendedName>
</protein>
<keyword evidence="4" id="KW-0217">Developmental protein</keyword>
<dbReference type="SUPFAM" id="SSF47095">
    <property type="entry name" value="HMG-box"/>
    <property type="match status" value="2"/>
</dbReference>
<dbReference type="SMART" id="SM01366">
    <property type="entry name" value="c-clamp"/>
    <property type="match status" value="1"/>
</dbReference>
<feature type="region of interest" description="Disordered" evidence="14">
    <location>
        <begin position="1"/>
        <end position="78"/>
    </location>
</feature>
<feature type="region of interest" description="Disordered" evidence="14">
    <location>
        <begin position="833"/>
        <end position="866"/>
    </location>
</feature>
<keyword evidence="5" id="KW-0805">Transcription regulation</keyword>
<comment type="similarity">
    <text evidence="2">Belongs to the TCF/LEF family.</text>
</comment>
<accession>A0A336N165</accession>
<feature type="region of interest" description="Disordered" evidence="14">
    <location>
        <begin position="1111"/>
        <end position="1130"/>
    </location>
</feature>
<feature type="compositionally biased region" description="Low complexity" evidence="14">
    <location>
        <begin position="262"/>
        <end position="288"/>
    </location>
</feature>
<comment type="function">
    <text evidence="10">Segment polarity protein. Functions together with arm to transduce the Wingless (Wg) signal in embryos and in developing adult tissues. Acts as a transcriptional activator, but in the absence of arm, it binds to gro and acts as a transcriptional repressor of wg-responsive genes.</text>
</comment>
<evidence type="ECO:0000256" key="5">
    <source>
        <dbReference type="ARBA" id="ARBA00023015"/>
    </source>
</evidence>
<dbReference type="InterPro" id="IPR013558">
    <property type="entry name" value="CTNNB1-bd_N"/>
</dbReference>
<dbReference type="VEuPathDB" id="VectorBase:CSON004261"/>
<keyword evidence="9 13" id="KW-0539">Nucleus</keyword>
<dbReference type="GO" id="GO:0010628">
    <property type="term" value="P:positive regulation of gene expression"/>
    <property type="evidence" value="ECO:0007669"/>
    <property type="project" value="UniProtKB-ARBA"/>
</dbReference>
<evidence type="ECO:0000256" key="11">
    <source>
        <dbReference type="ARBA" id="ARBA00061799"/>
    </source>
</evidence>
<dbReference type="CDD" id="cd21996">
    <property type="entry name" value="HMG-box_TCF7-like"/>
    <property type="match status" value="1"/>
</dbReference>
<feature type="compositionally biased region" description="Low complexity" evidence="14">
    <location>
        <begin position="327"/>
        <end position="339"/>
    </location>
</feature>
<dbReference type="Gene3D" id="1.10.30.10">
    <property type="entry name" value="High mobility group box domain"/>
    <property type="match status" value="2"/>
</dbReference>
<keyword evidence="7" id="KW-0010">Activator</keyword>
<evidence type="ECO:0000256" key="10">
    <source>
        <dbReference type="ARBA" id="ARBA00053480"/>
    </source>
</evidence>
<feature type="domain" description="HMG box" evidence="15">
    <location>
        <begin position="706"/>
        <end position="774"/>
    </location>
</feature>
<evidence type="ECO:0000259" key="15">
    <source>
        <dbReference type="PROSITE" id="PS50118"/>
    </source>
</evidence>
<evidence type="ECO:0000256" key="8">
    <source>
        <dbReference type="ARBA" id="ARBA00023163"/>
    </source>
</evidence>
<dbReference type="GO" id="GO:0007476">
    <property type="term" value="P:imaginal disc-derived wing morphogenesis"/>
    <property type="evidence" value="ECO:0007669"/>
    <property type="project" value="UniProtKB-ARBA"/>
</dbReference>
<name>A0A336N165_CULSO</name>
<sequence length="1347" mass="147899">MPHTNHSSHTTTSSSGDDLGSTDEVKVFKDEGDREDEKISSENLLEEKSSLIDLTESEDTSGKTSTRPDHSPIYGKLDSHNHTSSFNMGYLVSPYTYPNGAPAGLPVSMANKMGLSPFFQIGHNGDHLTTPPPAHCGIPPYQIDPKAIGKLLFLSLSRPAIYPFSSQYPYPILSPEMSGMAATWHTPSLYSPGSGFRSPYSSSLPINTTLSSDFYRFSPNNLLPSVHSHHVHSLNSHSSIIGSGVNSKDSTHHDSSNHRYGSVRSKPVAVVPPSSSNKNYDCSNNNNSIESRVGTPNHTSELSHDESTSDTQNTTDNIKTGMHQQHNNSNNNNNDSSNNRIEENNLQEPMNAQHHGPSNGSNLKELRHKNNNNNNLIENNHVNSDDDEDDNESLSRNTSPASVPYQKSQISAILTAYMENFHEHQQSLDAAKLHLQQYLKLTNQYLQKYAELVPNDMTVQTSSQQQQQQQNTVGSTSNDTINNIIHTNILTNKITTNNLISIINKLLEQNIVSEFYFKHATAFQEQQKLRQDICHDELDYDGATTNDIIDGGGGGGVGSMSSLMGNGKSSSIFNNNNNSSSGIGSMTGGGILGGMLLDHLSVLSTSNNNNNNGVTRHDRQQHNVMLSDNNNSSSSSLLSSNNVLGTLGGLTSPLFMNQSHANKFKTMKNLAMIARERSNSDQKNSSGAIQSDNKDSISNEKKKPHIKKPLNAFMLYMKEMRAKVVAECTLKESAAINQILGRKWHSLSREEQSVYYEKARQERQLHMELYPGWSARDNYGYGSKKKKRKKDRSPADSGDYYDKKNPQMHWHALGREEQAKYYELARRERQLHMQMYPDWSSRANTQRGKKRKRKQESNDGGNNMKKCRARYGLDQQNQWCKPCSPGLPVLTATISGASGGSSASSASNASSVASQHLQIVGPSNLSQHSSQDLKKFRILKCGGGSGDGGVDDNVRDDEHPSYDEEYKKLRKKKCIRYKEDQNNEESIDMENHHSDDNLGSCGSVDDAKTPDDDSESLNQSLSSPGCLSGLSSLQSPSTSLASPLNLLTSPSTPIAFHEQQQQMQQHQAHEAAQNHMNNLKKAAALMMNGNGNGNNGGELSGSITIKTEESGIGISGNVNNNNSSNSVKRDNLNSLNNLIEDETSSNIRSNNVPENNKSKPPDMLSSLSSSSIFYDKLSLIKPPLISSSLSSTSSSTTSSSLSANLRDNPQHPQHPLNINQLTRRDYTSNGSPIMQRKVTSNSNNTGFSPFNSPFPPSPPSQYHQIHRQFLSDNYNTLQSHHTAHALHNLHLQSSLNAHAIFTAANNNVMSQRSGSGLTNVSNSNQRSVVGDNTTTTPSTDNSAISVT</sequence>
<evidence type="ECO:0000256" key="2">
    <source>
        <dbReference type="ARBA" id="ARBA00006569"/>
    </source>
</evidence>
<evidence type="ECO:0000256" key="6">
    <source>
        <dbReference type="ARBA" id="ARBA00023125"/>
    </source>
</evidence>
<dbReference type="GO" id="GO:0001222">
    <property type="term" value="F:transcription corepressor binding"/>
    <property type="evidence" value="ECO:0007669"/>
    <property type="project" value="UniProtKB-ARBA"/>
</dbReference>
<comment type="subunit">
    <text evidence="11">Binds to the beta-catenin homolog arm or to gro.</text>
</comment>
<reference evidence="16" key="1">
    <citation type="submission" date="2018-04" db="EMBL/GenBank/DDBJ databases">
        <authorList>
            <person name="Go L.Y."/>
            <person name="Mitchell J.A."/>
        </authorList>
    </citation>
    <scope>NUCLEOTIDE SEQUENCE</scope>
    <source>
        <tissue evidence="16">Whole organism</tissue>
    </source>
</reference>
<feature type="compositionally biased region" description="Low complexity" evidence="14">
    <location>
        <begin position="1240"/>
        <end position="1251"/>
    </location>
</feature>
<dbReference type="PROSITE" id="PS50118">
    <property type="entry name" value="HMG_BOX_2"/>
    <property type="match status" value="1"/>
</dbReference>
<dbReference type="GO" id="GO:0045892">
    <property type="term" value="P:negative regulation of DNA-templated transcription"/>
    <property type="evidence" value="ECO:0007669"/>
    <property type="project" value="UniProtKB-ARBA"/>
</dbReference>
<feature type="region of interest" description="Disordered" evidence="14">
    <location>
        <begin position="984"/>
        <end position="1046"/>
    </location>
</feature>
<feature type="region of interest" description="Disordered" evidence="14">
    <location>
        <begin position="1185"/>
        <end position="1262"/>
    </location>
</feature>
<dbReference type="GO" id="GO:0007500">
    <property type="term" value="P:mesodermal cell fate determination"/>
    <property type="evidence" value="ECO:0007669"/>
    <property type="project" value="UniProtKB-ARBA"/>
</dbReference>
<dbReference type="InterPro" id="IPR009071">
    <property type="entry name" value="HMG_box_dom"/>
</dbReference>
<feature type="compositionally biased region" description="Low complexity" evidence="14">
    <location>
        <begin position="371"/>
        <end position="382"/>
    </location>
</feature>
<dbReference type="Pfam" id="PF00505">
    <property type="entry name" value="HMG_box"/>
    <property type="match status" value="1"/>
</dbReference>
<dbReference type="GO" id="GO:0072091">
    <property type="term" value="P:regulation of stem cell proliferation"/>
    <property type="evidence" value="ECO:0007669"/>
    <property type="project" value="UniProtKB-ARBA"/>
</dbReference>
<feature type="compositionally biased region" description="Low complexity" evidence="14">
    <location>
        <begin position="1"/>
        <end position="19"/>
    </location>
</feature>
<feature type="DNA-binding region" description="HMG box" evidence="13">
    <location>
        <begin position="706"/>
        <end position="774"/>
    </location>
</feature>
<evidence type="ECO:0000256" key="14">
    <source>
        <dbReference type="SAM" id="MobiDB-lite"/>
    </source>
</evidence>
<feature type="compositionally biased region" description="Basic and acidic residues" evidence="14">
    <location>
        <begin position="23"/>
        <end position="50"/>
    </location>
</feature>